<dbReference type="OrthoDB" id="6127963at2"/>
<dbReference type="Proteomes" id="UP000307217">
    <property type="component" value="Unassembled WGS sequence"/>
</dbReference>
<sequence length="659" mass="75093">MSIKQQYFIIRRQKTFWLMLSLVACLLALELSGVLEKLNAPIYHLLNAVQSEQNTNIVVIESANLQGEHNALIETIHSHSPKAIIVFSNTILNNNGDETDTVLYPHKQTKQCLSPVSSWVGYNIVFDNLSVNDCDNIWRIIFPSKQLPNKALVNFSLQPHALPKFESSRLLSGDILHAQIEDKIVFLTQHSHGYGMALKAPKLSRFQNPAYLHAYVAHSLEQNILVTIFDGWPSLSVQLAVILILVVLYQKFSINTDLAIASGLNIIWLVSAYFTLCYLYILIPVGQLITYTIVTLAWMFFAKKWVEEDELQRIINNIHQRMLGRYLPKSFVEQSNPWDAIIELVKQQLDLDRSIFLARKEGDHRLYEIRAINCQLSNIHEMRRDYERAPYSDAIKQFGAVSITRPFFDNITEEETQYIVPLMYAGDIRGFWAMTVCASAHFNEAAFLKNVNRFANQIGELLFHYRIFSAEDSASKNVLTRTLTLNLEKPLSQKIKLSINEMEQKLSTLEHVFNQVGSATILFNLFGQVIQTNQALENLARQQGLAIFDMTALDLLSKFGQLEHDIAKGKLRYLTLHKGELYQPVVFGEQVYILAVRTLSVSEIKNSAGDPFEVGGILFEFINISDLVAHLDDPSLLLSQLSTLTQQQKIQKQSEWISD</sequence>
<comment type="caution">
    <text evidence="2">The sequence shown here is derived from an EMBL/GenBank/DDBJ whole genome shotgun (WGS) entry which is preliminary data.</text>
</comment>
<keyword evidence="1" id="KW-0472">Membrane</keyword>
<evidence type="ECO:0008006" key="4">
    <source>
        <dbReference type="Google" id="ProtNLM"/>
    </source>
</evidence>
<dbReference type="AlphaFoldDB" id="A0A5S3VBH1"/>
<keyword evidence="1" id="KW-0812">Transmembrane</keyword>
<reference evidence="2 3" key="1">
    <citation type="submission" date="2018-01" db="EMBL/GenBank/DDBJ databases">
        <authorList>
            <person name="Paulsen S."/>
            <person name="Gram L.K."/>
        </authorList>
    </citation>
    <scope>NUCLEOTIDE SEQUENCE [LARGE SCALE GENOMIC DNA]</scope>
    <source>
        <strain evidence="2 3">S3790</strain>
    </source>
</reference>
<evidence type="ECO:0000313" key="3">
    <source>
        <dbReference type="Proteomes" id="UP000307217"/>
    </source>
</evidence>
<dbReference type="PROSITE" id="PS51257">
    <property type="entry name" value="PROKAR_LIPOPROTEIN"/>
    <property type="match status" value="1"/>
</dbReference>
<feature type="transmembrane region" description="Helical" evidence="1">
    <location>
        <begin position="231"/>
        <end position="249"/>
    </location>
</feature>
<dbReference type="EMBL" id="PNBX01000022">
    <property type="protein sequence ID" value="TMO69264.1"/>
    <property type="molecule type" value="Genomic_DNA"/>
</dbReference>
<reference evidence="3" key="2">
    <citation type="submission" date="2019-06" db="EMBL/GenBank/DDBJ databases">
        <title>Co-occurence of chitin degradation, pigmentation and bioactivity in marine Pseudoalteromonas.</title>
        <authorList>
            <person name="Sonnenschein E.C."/>
            <person name="Bech P.K."/>
        </authorList>
    </citation>
    <scope>NUCLEOTIDE SEQUENCE [LARGE SCALE GENOMIC DNA]</scope>
    <source>
        <strain evidence="3">S3790</strain>
    </source>
</reference>
<keyword evidence="1" id="KW-1133">Transmembrane helix</keyword>
<name>A0A5S3VBH1_9GAMM</name>
<evidence type="ECO:0000256" key="1">
    <source>
        <dbReference type="SAM" id="Phobius"/>
    </source>
</evidence>
<proteinExistence type="predicted"/>
<dbReference type="RefSeq" id="WP_138590896.1">
    <property type="nucleotide sequence ID" value="NZ_PNBX01000022.1"/>
</dbReference>
<gene>
    <name evidence="2" type="ORF">CWC19_05975</name>
</gene>
<evidence type="ECO:0000313" key="2">
    <source>
        <dbReference type="EMBL" id="TMO69264.1"/>
    </source>
</evidence>
<feature type="transmembrane region" description="Helical" evidence="1">
    <location>
        <begin position="258"/>
        <end position="282"/>
    </location>
</feature>
<organism evidence="2 3">
    <name type="scientific">Pseudoalteromonas aurantia</name>
    <dbReference type="NCBI Taxonomy" id="43654"/>
    <lineage>
        <taxon>Bacteria</taxon>
        <taxon>Pseudomonadati</taxon>
        <taxon>Pseudomonadota</taxon>
        <taxon>Gammaproteobacteria</taxon>
        <taxon>Alteromonadales</taxon>
        <taxon>Pseudoalteromonadaceae</taxon>
        <taxon>Pseudoalteromonas</taxon>
    </lineage>
</organism>
<accession>A0A5S3VBH1</accession>
<protein>
    <recommendedName>
        <fullName evidence="4">CHASE2 domain-containing protein</fullName>
    </recommendedName>
</protein>